<evidence type="ECO:0000313" key="2">
    <source>
        <dbReference type="EMBL" id="KAA1080485.1"/>
    </source>
</evidence>
<comment type="caution">
    <text evidence="2">The sequence shown here is derived from an EMBL/GenBank/DDBJ whole genome shotgun (WGS) entry which is preliminary data.</text>
</comment>
<protein>
    <submittedName>
        <fullName evidence="2">Uncharacterized protein</fullName>
    </submittedName>
</protein>
<proteinExistence type="predicted"/>
<evidence type="ECO:0000313" key="3">
    <source>
        <dbReference type="Proteomes" id="UP000324748"/>
    </source>
</evidence>
<dbReference type="AlphaFoldDB" id="A0A5B0MU04"/>
<keyword evidence="3" id="KW-1185">Reference proteome</keyword>
<name>A0A5B0MU04_PUCGR</name>
<gene>
    <name evidence="2" type="ORF">PGT21_009001</name>
</gene>
<dbReference type="Proteomes" id="UP000324748">
    <property type="component" value="Unassembled WGS sequence"/>
</dbReference>
<accession>A0A5B0MU04</accession>
<sequence>MARRPGSGNASGGRKDGKGYYTSLEEGDRIRLERDLPFSMTVPMDSCFSSKARRPRILAVARIRSSHLLCALLRSQKHVCAGLTAYRSVTAVDSADVGLLGNYLAIKAVFLCWLMAIGL</sequence>
<organism evidence="2 3">
    <name type="scientific">Puccinia graminis f. sp. tritici</name>
    <dbReference type="NCBI Taxonomy" id="56615"/>
    <lineage>
        <taxon>Eukaryota</taxon>
        <taxon>Fungi</taxon>
        <taxon>Dikarya</taxon>
        <taxon>Basidiomycota</taxon>
        <taxon>Pucciniomycotina</taxon>
        <taxon>Pucciniomycetes</taxon>
        <taxon>Pucciniales</taxon>
        <taxon>Pucciniaceae</taxon>
        <taxon>Puccinia</taxon>
    </lineage>
</organism>
<reference evidence="2 3" key="1">
    <citation type="submission" date="2019-05" db="EMBL/GenBank/DDBJ databases">
        <title>Emergence of the Ug99 lineage of the wheat stem rust pathogen through somatic hybridization.</title>
        <authorList>
            <person name="Li F."/>
            <person name="Upadhyaya N.M."/>
            <person name="Sperschneider J."/>
            <person name="Matny O."/>
            <person name="Nguyen-Phuc H."/>
            <person name="Mago R."/>
            <person name="Raley C."/>
            <person name="Miller M.E."/>
            <person name="Silverstein K.A.T."/>
            <person name="Henningsen E."/>
            <person name="Hirsch C.D."/>
            <person name="Visser B."/>
            <person name="Pretorius Z.A."/>
            <person name="Steffenson B.J."/>
            <person name="Schwessinger B."/>
            <person name="Dodds P.N."/>
            <person name="Figueroa M."/>
        </authorList>
    </citation>
    <scope>NUCLEOTIDE SEQUENCE [LARGE SCALE GENOMIC DNA]</scope>
    <source>
        <strain evidence="2">21-0</strain>
    </source>
</reference>
<feature type="region of interest" description="Disordered" evidence="1">
    <location>
        <begin position="1"/>
        <end position="22"/>
    </location>
</feature>
<evidence type="ECO:0000256" key="1">
    <source>
        <dbReference type="SAM" id="MobiDB-lite"/>
    </source>
</evidence>
<dbReference type="EMBL" id="VSWC01000131">
    <property type="protein sequence ID" value="KAA1080485.1"/>
    <property type="molecule type" value="Genomic_DNA"/>
</dbReference>